<dbReference type="GO" id="GO:0036038">
    <property type="term" value="C:MKS complex"/>
    <property type="evidence" value="ECO:0007669"/>
    <property type="project" value="InterPro"/>
</dbReference>
<feature type="non-terminal residue" evidence="1">
    <location>
        <position position="1"/>
    </location>
</feature>
<dbReference type="AlphaFoldDB" id="A0A820QI52"/>
<dbReference type="Pfam" id="PF09773">
    <property type="entry name" value="Meckelin"/>
    <property type="match status" value="1"/>
</dbReference>
<proteinExistence type="predicted"/>
<dbReference type="GO" id="GO:0060271">
    <property type="term" value="P:cilium assembly"/>
    <property type="evidence" value="ECO:0007669"/>
    <property type="project" value="InterPro"/>
</dbReference>
<gene>
    <name evidence="1" type="ORF">OXD698_LOCUS52695</name>
</gene>
<name>A0A820QI52_9BILA</name>
<dbReference type="Proteomes" id="UP000663844">
    <property type="component" value="Unassembled WGS sequence"/>
</dbReference>
<comment type="caution">
    <text evidence="1">The sequence shown here is derived from an EMBL/GenBank/DDBJ whole genome shotgun (WGS) entry which is preliminary data.</text>
</comment>
<feature type="non-terminal residue" evidence="1">
    <location>
        <position position="92"/>
    </location>
</feature>
<protein>
    <submittedName>
        <fullName evidence="1">Uncharacterized protein</fullName>
    </submittedName>
</protein>
<dbReference type="EMBL" id="CAJOAZ010029007">
    <property type="protein sequence ID" value="CAF4421963.1"/>
    <property type="molecule type" value="Genomic_DNA"/>
</dbReference>
<dbReference type="PANTHER" id="PTHR21274:SF0">
    <property type="entry name" value="MECKELIN"/>
    <property type="match status" value="1"/>
</dbReference>
<evidence type="ECO:0000313" key="1">
    <source>
        <dbReference type="EMBL" id="CAF4421963.1"/>
    </source>
</evidence>
<sequence>IDWEKPKAGNGNTVSVWRTYFAANEFHEIQTFRRINLTFQIFFVLFLLKVINLENVATAQPGVSLFPSDTDYHPGYNGILRVGIAFSMWLAT</sequence>
<dbReference type="PANTHER" id="PTHR21274">
    <property type="entry name" value="MECKELIN"/>
    <property type="match status" value="1"/>
</dbReference>
<dbReference type="InterPro" id="IPR019170">
    <property type="entry name" value="Meckelin"/>
</dbReference>
<organism evidence="1 2">
    <name type="scientific">Adineta steineri</name>
    <dbReference type="NCBI Taxonomy" id="433720"/>
    <lineage>
        <taxon>Eukaryota</taxon>
        <taxon>Metazoa</taxon>
        <taxon>Spiralia</taxon>
        <taxon>Gnathifera</taxon>
        <taxon>Rotifera</taxon>
        <taxon>Eurotatoria</taxon>
        <taxon>Bdelloidea</taxon>
        <taxon>Adinetida</taxon>
        <taxon>Adinetidae</taxon>
        <taxon>Adineta</taxon>
    </lineage>
</organism>
<evidence type="ECO:0000313" key="2">
    <source>
        <dbReference type="Proteomes" id="UP000663844"/>
    </source>
</evidence>
<reference evidence="1" key="1">
    <citation type="submission" date="2021-02" db="EMBL/GenBank/DDBJ databases">
        <authorList>
            <person name="Nowell W R."/>
        </authorList>
    </citation>
    <scope>NUCLEOTIDE SEQUENCE</scope>
</reference>
<accession>A0A820QI52</accession>